<organism evidence="8 9">
    <name type="scientific">Candidatus Wallbacteria bacterium HGW-Wallbacteria-1</name>
    <dbReference type="NCBI Taxonomy" id="2013854"/>
    <lineage>
        <taxon>Bacteria</taxon>
        <taxon>Candidatus Walliibacteriota</taxon>
    </lineage>
</organism>
<proteinExistence type="inferred from homology"/>
<dbReference type="Proteomes" id="UP000233256">
    <property type="component" value="Unassembled WGS sequence"/>
</dbReference>
<keyword evidence="5 7" id="KW-1133">Transmembrane helix</keyword>
<sequence>MSDSEKGSCLRKILFGGCERNDIGLLLLRIFVGVAFMIHGWPKISGGMEGWTKIGGAMAGFGITFAPAFWGFMAAFTEFCGGLFLVLGLFTRPFSGLIAFTMVVAVFSVHGGQPFKNRELALVYLFCAIMFMIRGGGRFSIDRFIYPDPKNTETN</sequence>
<keyword evidence="4 7" id="KW-0812">Transmembrane</keyword>
<evidence type="ECO:0000256" key="1">
    <source>
        <dbReference type="ARBA" id="ARBA00004651"/>
    </source>
</evidence>
<dbReference type="InterPro" id="IPR051907">
    <property type="entry name" value="DoxX-like_oxidoreductase"/>
</dbReference>
<comment type="caution">
    <text evidence="8">The sequence shown here is derived from an EMBL/GenBank/DDBJ whole genome shotgun (WGS) entry which is preliminary data.</text>
</comment>
<evidence type="ECO:0000313" key="9">
    <source>
        <dbReference type="Proteomes" id="UP000233256"/>
    </source>
</evidence>
<feature type="transmembrane region" description="Helical" evidence="7">
    <location>
        <begin position="23"/>
        <end position="42"/>
    </location>
</feature>
<dbReference type="InterPro" id="IPR032808">
    <property type="entry name" value="DoxX"/>
</dbReference>
<feature type="transmembrane region" description="Helical" evidence="7">
    <location>
        <begin position="82"/>
        <end position="109"/>
    </location>
</feature>
<gene>
    <name evidence="8" type="ORF">CVV64_16425</name>
</gene>
<dbReference type="GO" id="GO:0005886">
    <property type="term" value="C:plasma membrane"/>
    <property type="evidence" value="ECO:0007669"/>
    <property type="project" value="UniProtKB-SubCell"/>
</dbReference>
<dbReference type="EMBL" id="PGXC01000028">
    <property type="protein sequence ID" value="PKK89009.1"/>
    <property type="molecule type" value="Genomic_DNA"/>
</dbReference>
<feature type="transmembrane region" description="Helical" evidence="7">
    <location>
        <begin position="54"/>
        <end position="76"/>
    </location>
</feature>
<dbReference type="PANTHER" id="PTHR33452">
    <property type="entry name" value="OXIDOREDUCTASE CATD-RELATED"/>
    <property type="match status" value="1"/>
</dbReference>
<evidence type="ECO:0000256" key="2">
    <source>
        <dbReference type="ARBA" id="ARBA00006679"/>
    </source>
</evidence>
<evidence type="ECO:0000256" key="5">
    <source>
        <dbReference type="ARBA" id="ARBA00022989"/>
    </source>
</evidence>
<reference evidence="8 9" key="1">
    <citation type="journal article" date="2017" name="ISME J.">
        <title>Potential for microbial H2 and metal transformations associated with novel bacteria and archaea in deep terrestrial subsurface sediments.</title>
        <authorList>
            <person name="Hernsdorf A.W."/>
            <person name="Amano Y."/>
            <person name="Miyakawa K."/>
            <person name="Ise K."/>
            <person name="Suzuki Y."/>
            <person name="Anantharaman K."/>
            <person name="Probst A."/>
            <person name="Burstein D."/>
            <person name="Thomas B.C."/>
            <person name="Banfield J.F."/>
        </authorList>
    </citation>
    <scope>NUCLEOTIDE SEQUENCE [LARGE SCALE GENOMIC DNA]</scope>
    <source>
        <strain evidence="8">HGW-Wallbacteria-1</strain>
    </source>
</reference>
<evidence type="ECO:0000256" key="3">
    <source>
        <dbReference type="ARBA" id="ARBA00022475"/>
    </source>
</evidence>
<keyword evidence="6 7" id="KW-0472">Membrane</keyword>
<comment type="subcellular location">
    <subcellularLocation>
        <location evidence="1">Cell membrane</location>
        <topology evidence="1">Multi-pass membrane protein</topology>
    </subcellularLocation>
</comment>
<evidence type="ECO:0000313" key="8">
    <source>
        <dbReference type="EMBL" id="PKK89009.1"/>
    </source>
</evidence>
<dbReference type="Pfam" id="PF07681">
    <property type="entry name" value="DoxX"/>
    <property type="match status" value="1"/>
</dbReference>
<feature type="transmembrane region" description="Helical" evidence="7">
    <location>
        <begin position="121"/>
        <end position="141"/>
    </location>
</feature>
<evidence type="ECO:0000256" key="4">
    <source>
        <dbReference type="ARBA" id="ARBA00022692"/>
    </source>
</evidence>
<dbReference type="PANTHER" id="PTHR33452:SF1">
    <property type="entry name" value="INNER MEMBRANE PROTEIN YPHA-RELATED"/>
    <property type="match status" value="1"/>
</dbReference>
<evidence type="ECO:0000256" key="7">
    <source>
        <dbReference type="SAM" id="Phobius"/>
    </source>
</evidence>
<keyword evidence="3" id="KW-1003">Cell membrane</keyword>
<accession>A0A2N1PL09</accession>
<comment type="similarity">
    <text evidence="2">Belongs to the DoxX family.</text>
</comment>
<name>A0A2N1PL09_9BACT</name>
<dbReference type="AlphaFoldDB" id="A0A2N1PL09"/>
<protein>
    <submittedName>
        <fullName evidence="8">DoxX family protein</fullName>
    </submittedName>
</protein>
<evidence type="ECO:0000256" key="6">
    <source>
        <dbReference type="ARBA" id="ARBA00023136"/>
    </source>
</evidence>